<dbReference type="EMBL" id="LATX01002383">
    <property type="protein sequence ID" value="KTB30518.1"/>
    <property type="molecule type" value="Genomic_DNA"/>
</dbReference>
<comment type="caution">
    <text evidence="1">The sequence shown here is derived from an EMBL/GenBank/DDBJ whole genome shotgun (WGS) entry which is preliminary data.</text>
</comment>
<dbReference type="Proteomes" id="UP000054988">
    <property type="component" value="Unassembled WGS sequence"/>
</dbReference>
<organism evidence="1 2">
    <name type="scientific">Moniliophthora roreri</name>
    <name type="common">Frosty pod rot fungus</name>
    <name type="synonym">Monilia roreri</name>
    <dbReference type="NCBI Taxonomy" id="221103"/>
    <lineage>
        <taxon>Eukaryota</taxon>
        <taxon>Fungi</taxon>
        <taxon>Dikarya</taxon>
        <taxon>Basidiomycota</taxon>
        <taxon>Agaricomycotina</taxon>
        <taxon>Agaricomycetes</taxon>
        <taxon>Agaricomycetidae</taxon>
        <taxon>Agaricales</taxon>
        <taxon>Marasmiineae</taxon>
        <taxon>Marasmiaceae</taxon>
        <taxon>Moniliophthora</taxon>
    </lineage>
</organism>
<reference evidence="1 2" key="1">
    <citation type="submission" date="2015-12" db="EMBL/GenBank/DDBJ databases">
        <title>Draft genome sequence of Moniliophthora roreri, the causal agent of frosty pod rot of cacao.</title>
        <authorList>
            <person name="Aime M.C."/>
            <person name="Diaz-Valderrama J.R."/>
            <person name="Kijpornyongpan T."/>
            <person name="Phillips-Mora W."/>
        </authorList>
    </citation>
    <scope>NUCLEOTIDE SEQUENCE [LARGE SCALE GENOMIC DNA]</scope>
    <source>
        <strain evidence="1 2">MCA 2952</strain>
    </source>
</reference>
<evidence type="ECO:0000313" key="2">
    <source>
        <dbReference type="Proteomes" id="UP000054988"/>
    </source>
</evidence>
<accession>A0A0W0F2G6</accession>
<evidence type="ECO:0000313" key="1">
    <source>
        <dbReference type="EMBL" id="KTB30518.1"/>
    </source>
</evidence>
<proteinExistence type="predicted"/>
<protein>
    <submittedName>
        <fullName evidence="1">Uncharacterized protein</fullName>
    </submittedName>
</protein>
<dbReference type="AlphaFoldDB" id="A0A0W0F2G6"/>
<name>A0A0W0F2G6_MONRR</name>
<sequence length="237" mass="26204">MSGLPRLNADILPQIFHLCVAPQGGTFLLKEAPWTFGQSSVTVKESDVKNIPRAGAVPPETLRRTGNSKLHLYISADGGYGAKGLDVQPLVGDHCEDWEALALILQGPFQTRIIPSPNPQLSSLRRIHIEVNIAETPTPRTDEETLDRLIQGVQRTPLIDYVCLQGNAFVDKLRTDLKGAWRTSEHSNFLERLVLGWPKNAILSAGDIVHLPRSKISNCNTYRGGGRDYLFQVCSRS</sequence>
<gene>
    <name evidence="1" type="ORF">WG66_16980</name>
</gene>